<sequence>MSEAAQNRPDQARADGTPAAGSVTTGTLVRDVVLYSVARLGLVVVLAVLILFGGRAFGVDVPLIVAALFAVLIALPLSLVLFAKLRKRVNLDIASVDAQRRADKADLHAKLRGEGPHR</sequence>
<keyword evidence="2" id="KW-0812">Transmembrane</keyword>
<dbReference type="Pfam" id="PF14012">
    <property type="entry name" value="DUF4229"/>
    <property type="match status" value="1"/>
</dbReference>
<feature type="region of interest" description="Disordered" evidence="1">
    <location>
        <begin position="1"/>
        <end position="23"/>
    </location>
</feature>
<organism evidence="3 4">
    <name type="scientific">Rhodococcus parequi</name>
    <dbReference type="NCBI Taxonomy" id="3137122"/>
    <lineage>
        <taxon>Bacteria</taxon>
        <taxon>Bacillati</taxon>
        <taxon>Actinomycetota</taxon>
        <taxon>Actinomycetes</taxon>
        <taxon>Mycobacteriales</taxon>
        <taxon>Nocardiaceae</taxon>
        <taxon>Rhodococcus</taxon>
    </lineage>
</organism>
<reference evidence="3 4" key="1">
    <citation type="submission" date="2023-11" db="EMBL/GenBank/DDBJ databases">
        <authorList>
            <person name="Val-Calvo J."/>
            <person name="Scortti M."/>
            <person name="Vazquez-Boland J."/>
        </authorList>
    </citation>
    <scope>NUCLEOTIDE SEQUENCE [LARGE SCALE GENOMIC DNA]</scope>
    <source>
        <strain evidence="3 4">PAM 2766</strain>
    </source>
</reference>
<evidence type="ECO:0000256" key="1">
    <source>
        <dbReference type="SAM" id="MobiDB-lite"/>
    </source>
</evidence>
<dbReference type="EMBL" id="JBDLNV010000008">
    <property type="protein sequence ID" value="MFM1725815.1"/>
    <property type="molecule type" value="Genomic_DNA"/>
</dbReference>
<feature type="transmembrane region" description="Helical" evidence="2">
    <location>
        <begin position="32"/>
        <end position="57"/>
    </location>
</feature>
<evidence type="ECO:0000313" key="3">
    <source>
        <dbReference type="EMBL" id="MFM1725815.1"/>
    </source>
</evidence>
<proteinExistence type="predicted"/>
<keyword evidence="2" id="KW-0472">Membrane</keyword>
<keyword evidence="4" id="KW-1185">Reference proteome</keyword>
<comment type="caution">
    <text evidence="3">The sequence shown here is derived from an EMBL/GenBank/DDBJ whole genome shotgun (WGS) entry which is preliminary data.</text>
</comment>
<evidence type="ECO:0000313" key="4">
    <source>
        <dbReference type="Proteomes" id="UP001629745"/>
    </source>
</evidence>
<feature type="transmembrane region" description="Helical" evidence="2">
    <location>
        <begin position="63"/>
        <end position="83"/>
    </location>
</feature>
<protein>
    <submittedName>
        <fullName evidence="3">DUF4229 domain-containing protein</fullName>
    </submittedName>
</protein>
<dbReference type="Proteomes" id="UP001629745">
    <property type="component" value="Unassembled WGS sequence"/>
</dbReference>
<gene>
    <name evidence="3" type="ORF">ABEU20_004438</name>
</gene>
<keyword evidence="2" id="KW-1133">Transmembrane helix</keyword>
<evidence type="ECO:0000256" key="2">
    <source>
        <dbReference type="SAM" id="Phobius"/>
    </source>
</evidence>
<dbReference type="InterPro" id="IPR025323">
    <property type="entry name" value="DUF4229"/>
</dbReference>
<name>A0ABW9FJQ6_9NOCA</name>
<accession>A0ABW9FJQ6</accession>
<dbReference type="RefSeq" id="WP_420166297.1">
    <property type="nucleotide sequence ID" value="NZ_JBDLNV010000008.1"/>
</dbReference>